<dbReference type="OrthoDB" id="3365698at2759"/>
<sequence>MDSCTEASKIRNNKQPDSATVSLPVQRTFPPEILGIIFHYYMQGVRLRLNYREPVWVLTRVCHLWRGVAFDNWLLWTRIDASLSRIGSKSNALLPTPSETDRCLSILKRYLEYSRKAPLDIYVDLEHCDVCPVILRTLWEHRPRWQKAYVADYGIDASQACRDVRGQLGYGMPNLQYIQLLGAPDVLAHMCPAPALRTLVVGADFRGNLPNDNPVWSQITCYSGPAFFNSHDRRSTFILARMPNLEICDITGVGRQLAYAVILAPRARCKFHRLQVLRLGRSQCDVYLPLIDAPRLRKLDCRQDTMGYSAVHSFLRQCGSSLSLLSVKYGVDDKRLYEIIQQVPTLHTLILHDEASRENEYACSGDIFALLASNPKALSDLAVLKVERLRERYNKPASDSFVVLVRSLATLYPLRLQTAALCVPSDDIEKVSHLLRDECTCIPSAVHIKARDLSKNSLDEEDMGEVYSVFADSRW</sequence>
<dbReference type="Proteomes" id="UP000320762">
    <property type="component" value="Unassembled WGS sequence"/>
</dbReference>
<dbReference type="InterPro" id="IPR032675">
    <property type="entry name" value="LRR_dom_sf"/>
</dbReference>
<dbReference type="Gene3D" id="3.80.10.10">
    <property type="entry name" value="Ribonuclease Inhibitor"/>
    <property type="match status" value="1"/>
</dbReference>
<gene>
    <name evidence="1" type="ORF">BD626DRAFT_237068</name>
</gene>
<proteinExistence type="predicted"/>
<evidence type="ECO:0000313" key="1">
    <source>
        <dbReference type="EMBL" id="TRM64886.1"/>
    </source>
</evidence>
<dbReference type="EMBL" id="VDMD01000006">
    <property type="protein sequence ID" value="TRM64886.1"/>
    <property type="molecule type" value="Genomic_DNA"/>
</dbReference>
<dbReference type="AlphaFoldDB" id="A0A550CJE3"/>
<protein>
    <submittedName>
        <fullName evidence="1">Uncharacterized protein</fullName>
    </submittedName>
</protein>
<dbReference type="STRING" id="97359.A0A550CJE3"/>
<accession>A0A550CJE3</accession>
<keyword evidence="2" id="KW-1185">Reference proteome</keyword>
<name>A0A550CJE3_9AGAR</name>
<evidence type="ECO:0000313" key="2">
    <source>
        <dbReference type="Proteomes" id="UP000320762"/>
    </source>
</evidence>
<comment type="caution">
    <text evidence="1">The sequence shown here is derived from an EMBL/GenBank/DDBJ whole genome shotgun (WGS) entry which is preliminary data.</text>
</comment>
<organism evidence="1 2">
    <name type="scientific">Schizophyllum amplum</name>
    <dbReference type="NCBI Taxonomy" id="97359"/>
    <lineage>
        <taxon>Eukaryota</taxon>
        <taxon>Fungi</taxon>
        <taxon>Dikarya</taxon>
        <taxon>Basidiomycota</taxon>
        <taxon>Agaricomycotina</taxon>
        <taxon>Agaricomycetes</taxon>
        <taxon>Agaricomycetidae</taxon>
        <taxon>Agaricales</taxon>
        <taxon>Schizophyllaceae</taxon>
        <taxon>Schizophyllum</taxon>
    </lineage>
</organism>
<reference evidence="1 2" key="1">
    <citation type="journal article" date="2019" name="New Phytol.">
        <title>Comparative genomics reveals unique wood-decay strategies and fruiting body development in the Schizophyllaceae.</title>
        <authorList>
            <person name="Almasi E."/>
            <person name="Sahu N."/>
            <person name="Krizsan K."/>
            <person name="Balint B."/>
            <person name="Kovacs G.M."/>
            <person name="Kiss B."/>
            <person name="Cseklye J."/>
            <person name="Drula E."/>
            <person name="Henrissat B."/>
            <person name="Nagy I."/>
            <person name="Chovatia M."/>
            <person name="Adam C."/>
            <person name="LaButti K."/>
            <person name="Lipzen A."/>
            <person name="Riley R."/>
            <person name="Grigoriev I.V."/>
            <person name="Nagy L.G."/>
        </authorList>
    </citation>
    <scope>NUCLEOTIDE SEQUENCE [LARGE SCALE GENOMIC DNA]</scope>
    <source>
        <strain evidence="1 2">NL-1724</strain>
    </source>
</reference>